<dbReference type="PANTHER" id="PTHR20903">
    <property type="entry name" value="PREFOLDIN SUBUNIT 1-RELATED"/>
    <property type="match status" value="1"/>
</dbReference>
<evidence type="ECO:0000313" key="4">
    <source>
        <dbReference type="EMBL" id="OLL25143.1"/>
    </source>
</evidence>
<dbReference type="OMA" id="MFVAVPM"/>
<dbReference type="GO" id="GO:0016272">
    <property type="term" value="C:prefoldin complex"/>
    <property type="evidence" value="ECO:0007669"/>
    <property type="project" value="InterPro"/>
</dbReference>
<dbReference type="InterPro" id="IPR009053">
    <property type="entry name" value="Prefoldin"/>
</dbReference>
<dbReference type="InterPro" id="IPR002777">
    <property type="entry name" value="PFD_beta-like"/>
</dbReference>
<dbReference type="GO" id="GO:0051082">
    <property type="term" value="F:unfolded protein binding"/>
    <property type="evidence" value="ECO:0007669"/>
    <property type="project" value="InterPro"/>
</dbReference>
<dbReference type="SUPFAM" id="SSF46579">
    <property type="entry name" value="Prefoldin"/>
    <property type="match status" value="1"/>
</dbReference>
<name>A0A1U7LRD8_NEOID</name>
<dbReference type="GO" id="GO:0044183">
    <property type="term" value="F:protein folding chaperone"/>
    <property type="evidence" value="ECO:0007669"/>
    <property type="project" value="TreeGrafter"/>
</dbReference>
<comment type="similarity">
    <text evidence="1">Belongs to the prefoldin subunit beta family.</text>
</comment>
<comment type="caution">
    <text evidence="4">The sequence shown here is derived from an EMBL/GenBank/DDBJ whole genome shotgun (WGS) entry which is preliminary data.</text>
</comment>
<dbReference type="OrthoDB" id="2015447at2759"/>
<evidence type="ECO:0000256" key="1">
    <source>
        <dbReference type="ARBA" id="ARBA00008045"/>
    </source>
</evidence>
<dbReference type="GO" id="GO:0005737">
    <property type="term" value="C:cytoplasm"/>
    <property type="evidence" value="ECO:0007669"/>
    <property type="project" value="TreeGrafter"/>
</dbReference>
<organism evidence="4 5">
    <name type="scientific">Neolecta irregularis (strain DAH-3)</name>
    <dbReference type="NCBI Taxonomy" id="1198029"/>
    <lineage>
        <taxon>Eukaryota</taxon>
        <taxon>Fungi</taxon>
        <taxon>Dikarya</taxon>
        <taxon>Ascomycota</taxon>
        <taxon>Taphrinomycotina</taxon>
        <taxon>Neolectales</taxon>
        <taxon>Neolectaceae</taxon>
        <taxon>Neolecta</taxon>
    </lineage>
</organism>
<gene>
    <name evidence="4" type="ORF">NEOLI_000597</name>
</gene>
<proteinExistence type="inferred from homology"/>
<feature type="coiled-coil region" evidence="3">
    <location>
        <begin position="77"/>
        <end position="104"/>
    </location>
</feature>
<keyword evidence="3" id="KW-0175">Coiled coil</keyword>
<protein>
    <submittedName>
        <fullName evidence="4">Putative prefoldin subunit 1</fullName>
    </submittedName>
</protein>
<dbReference type="AlphaFoldDB" id="A0A1U7LRD8"/>
<evidence type="ECO:0000313" key="5">
    <source>
        <dbReference type="Proteomes" id="UP000186594"/>
    </source>
</evidence>
<accession>A0A1U7LRD8</accession>
<dbReference type="PANTHER" id="PTHR20903:SF0">
    <property type="entry name" value="PREFOLDIN SUBUNIT 1"/>
    <property type="match status" value="1"/>
</dbReference>
<keyword evidence="5" id="KW-1185">Reference proteome</keyword>
<dbReference type="Proteomes" id="UP000186594">
    <property type="component" value="Unassembled WGS sequence"/>
</dbReference>
<dbReference type="Gene3D" id="1.10.287.370">
    <property type="match status" value="1"/>
</dbReference>
<reference evidence="4 5" key="1">
    <citation type="submission" date="2016-04" db="EMBL/GenBank/DDBJ databases">
        <title>Evolutionary innovation and constraint leading to complex multicellularity in the Ascomycota.</title>
        <authorList>
            <person name="Cisse O."/>
            <person name="Nguyen A."/>
            <person name="Hewitt D.A."/>
            <person name="Jedd G."/>
            <person name="Stajich J.E."/>
        </authorList>
    </citation>
    <scope>NUCLEOTIDE SEQUENCE [LARGE SCALE GENOMIC DNA]</scope>
    <source>
        <strain evidence="4 5">DAH-3</strain>
    </source>
</reference>
<evidence type="ECO:0000256" key="2">
    <source>
        <dbReference type="ARBA" id="ARBA00023186"/>
    </source>
</evidence>
<keyword evidence="2" id="KW-0143">Chaperone</keyword>
<sequence length="120" mass="13713">MSNMSQEALQRLLQEIQIQEESSRQKILIVKSQLQSKETEVRQLELTLTQCCGLNVENNVYTGVGKMFIKADISDIRTDLQSQIDAGQQNIRKLSSQLQNLEITSHNSKQHIDTILRQNS</sequence>
<dbReference type="STRING" id="1198029.A0A1U7LRD8"/>
<evidence type="ECO:0000256" key="3">
    <source>
        <dbReference type="SAM" id="Coils"/>
    </source>
</evidence>
<dbReference type="Pfam" id="PF01920">
    <property type="entry name" value="Prefoldin_2"/>
    <property type="match status" value="1"/>
</dbReference>
<dbReference type="EMBL" id="LXFE01000491">
    <property type="protein sequence ID" value="OLL25143.1"/>
    <property type="molecule type" value="Genomic_DNA"/>
</dbReference>